<sequence length="146" mass="15196">MSEMTVRSRSILFSARKQNGGCSGGTFLPANASLLLGYVIAGATLSGSVALGFGGCGDPSSLLKMSGQQTKEPQSTIQSQAVHFSMELQKELSLLLTNPGVTLRTLATPNSLASVARELTLGTDNGPGLGCILFVCFCFSRQSFSV</sequence>
<protein>
    <submittedName>
        <fullName evidence="1">Uncharacterized protein</fullName>
    </submittedName>
</protein>
<accession>O88607</accession>
<proteinExistence type="predicted"/>
<evidence type="ECO:0000313" key="1">
    <source>
        <dbReference type="EMBL" id="AAC33939.1"/>
    </source>
</evidence>
<name>O88607_MOUSE</name>
<dbReference type="EMBL" id="AF078112">
    <property type="protein sequence ID" value="AAC33939.1"/>
    <property type="molecule type" value="Genomic_DNA"/>
</dbReference>
<organism evidence="1">
    <name type="scientific">Mus musculus</name>
    <name type="common">Mouse</name>
    <dbReference type="NCBI Taxonomy" id="10090"/>
    <lineage>
        <taxon>Eukaryota</taxon>
        <taxon>Metazoa</taxon>
        <taxon>Chordata</taxon>
        <taxon>Craniata</taxon>
        <taxon>Vertebrata</taxon>
        <taxon>Euteleostomi</taxon>
        <taxon>Mammalia</taxon>
        <taxon>Eutheria</taxon>
        <taxon>Euarchontoglires</taxon>
        <taxon>Glires</taxon>
        <taxon>Rodentia</taxon>
        <taxon>Myomorpha</taxon>
        <taxon>Muroidea</taxon>
        <taxon>Muridae</taxon>
        <taxon>Murinae</taxon>
        <taxon>Mus</taxon>
        <taxon>Mus</taxon>
    </lineage>
</organism>
<dbReference type="AlphaFoldDB" id="O88607"/>
<reference evidence="1" key="1">
    <citation type="submission" date="1998-07" db="EMBL/GenBank/DDBJ databases">
        <title>Sequence of the promoter region of the mouse CAMLG gene.</title>
        <authorList>
            <person name="Morales V.M."/>
            <person name="Snapper S.B."/>
            <person name="Blumberg R.S."/>
        </authorList>
    </citation>
    <scope>NUCLEOTIDE SEQUENCE</scope>
</reference>